<keyword evidence="1" id="KW-1133">Transmembrane helix</keyword>
<name>B4LK88_DROVI</name>
<dbReference type="EMBL" id="CH940648">
    <property type="protein sequence ID" value="EDW61679.2"/>
    <property type="molecule type" value="Genomic_DNA"/>
</dbReference>
<dbReference type="AlphaFoldDB" id="B4LK88"/>
<keyword evidence="3" id="KW-1185">Reference proteome</keyword>
<gene>
    <name evidence="2" type="primary">Dvir\GJ22179</name>
    <name evidence="2" type="ORF">Dvir_GJ22179</name>
</gene>
<dbReference type="STRING" id="7244.B4LK88"/>
<evidence type="ECO:0000313" key="2">
    <source>
        <dbReference type="EMBL" id="EDW61679.2"/>
    </source>
</evidence>
<proteinExistence type="predicted"/>
<organism evidence="2 3">
    <name type="scientific">Drosophila virilis</name>
    <name type="common">Fruit fly</name>
    <dbReference type="NCBI Taxonomy" id="7244"/>
    <lineage>
        <taxon>Eukaryota</taxon>
        <taxon>Metazoa</taxon>
        <taxon>Ecdysozoa</taxon>
        <taxon>Arthropoda</taxon>
        <taxon>Hexapoda</taxon>
        <taxon>Insecta</taxon>
        <taxon>Pterygota</taxon>
        <taxon>Neoptera</taxon>
        <taxon>Endopterygota</taxon>
        <taxon>Diptera</taxon>
        <taxon>Brachycera</taxon>
        <taxon>Muscomorpha</taxon>
        <taxon>Ephydroidea</taxon>
        <taxon>Drosophilidae</taxon>
        <taxon>Drosophila</taxon>
    </lineage>
</organism>
<sequence>MEGFLIALSIAICIFFIVSITVLIRRQQKAKQGVGYVISEGTPVAITSATHRPPGGAPVTHYPPPSYQANVYPGTYAYPAQTTSHVQMIPVQVQVMPTPMPGMQTSYPPMQQRVVNNGTMSNADLTVLPANCEKPITHQTHQGAVETVSQI</sequence>
<dbReference type="HOGENOM" id="CLU_2892422_0_0_1"/>
<dbReference type="Proteomes" id="UP000008792">
    <property type="component" value="Unassembled WGS sequence"/>
</dbReference>
<reference evidence="2 3" key="1">
    <citation type="journal article" date="2007" name="Nature">
        <title>Evolution of genes and genomes on the Drosophila phylogeny.</title>
        <authorList>
            <consortium name="Drosophila 12 Genomes Consortium"/>
            <person name="Clark A.G."/>
            <person name="Eisen M.B."/>
            <person name="Smith D.R."/>
            <person name="Bergman C.M."/>
            <person name="Oliver B."/>
            <person name="Markow T.A."/>
            <person name="Kaufman T.C."/>
            <person name="Kellis M."/>
            <person name="Gelbart W."/>
            <person name="Iyer V.N."/>
            <person name="Pollard D.A."/>
            <person name="Sackton T.B."/>
            <person name="Larracuente A.M."/>
            <person name="Singh N.D."/>
            <person name="Abad J.P."/>
            <person name="Abt D.N."/>
            <person name="Adryan B."/>
            <person name="Aguade M."/>
            <person name="Akashi H."/>
            <person name="Anderson W.W."/>
            <person name="Aquadro C.F."/>
            <person name="Ardell D.H."/>
            <person name="Arguello R."/>
            <person name="Artieri C.G."/>
            <person name="Barbash D.A."/>
            <person name="Barker D."/>
            <person name="Barsanti P."/>
            <person name="Batterham P."/>
            <person name="Batzoglou S."/>
            <person name="Begun D."/>
            <person name="Bhutkar A."/>
            <person name="Blanco E."/>
            <person name="Bosak S.A."/>
            <person name="Bradley R.K."/>
            <person name="Brand A.D."/>
            <person name="Brent M.R."/>
            <person name="Brooks A.N."/>
            <person name="Brown R.H."/>
            <person name="Butlin R.K."/>
            <person name="Caggese C."/>
            <person name="Calvi B.R."/>
            <person name="Bernardo de Carvalho A."/>
            <person name="Caspi A."/>
            <person name="Castrezana S."/>
            <person name="Celniker S.E."/>
            <person name="Chang J.L."/>
            <person name="Chapple C."/>
            <person name="Chatterji S."/>
            <person name="Chinwalla A."/>
            <person name="Civetta A."/>
            <person name="Clifton S.W."/>
            <person name="Comeron J.M."/>
            <person name="Costello J.C."/>
            <person name="Coyne J.A."/>
            <person name="Daub J."/>
            <person name="David R.G."/>
            <person name="Delcher A.L."/>
            <person name="Delehaunty K."/>
            <person name="Do C.B."/>
            <person name="Ebling H."/>
            <person name="Edwards K."/>
            <person name="Eickbush T."/>
            <person name="Evans J.D."/>
            <person name="Filipski A."/>
            <person name="Findeiss S."/>
            <person name="Freyhult E."/>
            <person name="Fulton L."/>
            <person name="Fulton R."/>
            <person name="Garcia A.C."/>
            <person name="Gardiner A."/>
            <person name="Garfield D.A."/>
            <person name="Garvin B.E."/>
            <person name="Gibson G."/>
            <person name="Gilbert D."/>
            <person name="Gnerre S."/>
            <person name="Godfrey J."/>
            <person name="Good R."/>
            <person name="Gotea V."/>
            <person name="Gravely B."/>
            <person name="Greenberg A.J."/>
            <person name="Griffiths-Jones S."/>
            <person name="Gross S."/>
            <person name="Guigo R."/>
            <person name="Gustafson E.A."/>
            <person name="Haerty W."/>
            <person name="Hahn M.W."/>
            <person name="Halligan D.L."/>
            <person name="Halpern A.L."/>
            <person name="Halter G.M."/>
            <person name="Han M.V."/>
            <person name="Heger A."/>
            <person name="Hillier L."/>
            <person name="Hinrichs A.S."/>
            <person name="Holmes I."/>
            <person name="Hoskins R.A."/>
            <person name="Hubisz M.J."/>
            <person name="Hultmark D."/>
            <person name="Huntley M.A."/>
            <person name="Jaffe D.B."/>
            <person name="Jagadeeshan S."/>
            <person name="Jeck W.R."/>
            <person name="Johnson J."/>
            <person name="Jones C.D."/>
            <person name="Jordan W.C."/>
            <person name="Karpen G.H."/>
            <person name="Kataoka E."/>
            <person name="Keightley P.D."/>
            <person name="Kheradpour P."/>
            <person name="Kirkness E.F."/>
            <person name="Koerich L.B."/>
            <person name="Kristiansen K."/>
            <person name="Kudrna D."/>
            <person name="Kulathinal R.J."/>
            <person name="Kumar S."/>
            <person name="Kwok R."/>
            <person name="Lander E."/>
            <person name="Langley C.H."/>
            <person name="Lapoint R."/>
            <person name="Lazzaro B.P."/>
            <person name="Lee S.J."/>
            <person name="Levesque L."/>
            <person name="Li R."/>
            <person name="Lin C.F."/>
            <person name="Lin M.F."/>
            <person name="Lindblad-Toh K."/>
            <person name="Llopart A."/>
            <person name="Long M."/>
            <person name="Low L."/>
            <person name="Lozovsky E."/>
            <person name="Lu J."/>
            <person name="Luo M."/>
            <person name="Machado C.A."/>
            <person name="Makalowski W."/>
            <person name="Marzo M."/>
            <person name="Matsuda M."/>
            <person name="Matzkin L."/>
            <person name="McAllister B."/>
            <person name="McBride C.S."/>
            <person name="McKernan B."/>
            <person name="McKernan K."/>
            <person name="Mendez-Lago M."/>
            <person name="Minx P."/>
            <person name="Mollenhauer M.U."/>
            <person name="Montooth K."/>
            <person name="Mount S.M."/>
            <person name="Mu X."/>
            <person name="Myers E."/>
            <person name="Negre B."/>
            <person name="Newfeld S."/>
            <person name="Nielsen R."/>
            <person name="Noor M.A."/>
            <person name="O'Grady P."/>
            <person name="Pachter L."/>
            <person name="Papaceit M."/>
            <person name="Parisi M.J."/>
            <person name="Parisi M."/>
            <person name="Parts L."/>
            <person name="Pedersen J.S."/>
            <person name="Pesole G."/>
            <person name="Phillippy A.M."/>
            <person name="Ponting C.P."/>
            <person name="Pop M."/>
            <person name="Porcelli D."/>
            <person name="Powell J.R."/>
            <person name="Prohaska S."/>
            <person name="Pruitt K."/>
            <person name="Puig M."/>
            <person name="Quesneville H."/>
            <person name="Ram K.R."/>
            <person name="Rand D."/>
            <person name="Rasmussen M.D."/>
            <person name="Reed L.K."/>
            <person name="Reenan R."/>
            <person name="Reily A."/>
            <person name="Remington K.A."/>
            <person name="Rieger T.T."/>
            <person name="Ritchie M.G."/>
            <person name="Robin C."/>
            <person name="Rogers Y.H."/>
            <person name="Rohde C."/>
            <person name="Rozas J."/>
            <person name="Rubenfield M.J."/>
            <person name="Ruiz A."/>
            <person name="Russo S."/>
            <person name="Salzberg S.L."/>
            <person name="Sanchez-Gracia A."/>
            <person name="Saranga D.J."/>
            <person name="Sato H."/>
            <person name="Schaeffer S.W."/>
            <person name="Schatz M.C."/>
            <person name="Schlenke T."/>
            <person name="Schwartz R."/>
            <person name="Segarra C."/>
            <person name="Singh R.S."/>
            <person name="Sirot L."/>
            <person name="Sirota M."/>
            <person name="Sisneros N.B."/>
            <person name="Smith C.D."/>
            <person name="Smith T.F."/>
            <person name="Spieth J."/>
            <person name="Stage D.E."/>
            <person name="Stark A."/>
            <person name="Stephan W."/>
            <person name="Strausberg R.L."/>
            <person name="Strempel S."/>
            <person name="Sturgill D."/>
            <person name="Sutton G."/>
            <person name="Sutton G.G."/>
            <person name="Tao W."/>
            <person name="Teichmann S."/>
            <person name="Tobari Y.N."/>
            <person name="Tomimura Y."/>
            <person name="Tsolas J.M."/>
            <person name="Valente V.L."/>
            <person name="Venter E."/>
            <person name="Venter J.C."/>
            <person name="Vicario S."/>
            <person name="Vieira F.G."/>
            <person name="Vilella A.J."/>
            <person name="Villasante A."/>
            <person name="Walenz B."/>
            <person name="Wang J."/>
            <person name="Wasserman M."/>
            <person name="Watts T."/>
            <person name="Wilson D."/>
            <person name="Wilson R.K."/>
            <person name="Wing R.A."/>
            <person name="Wolfner M.F."/>
            <person name="Wong A."/>
            <person name="Wong G.K."/>
            <person name="Wu C.I."/>
            <person name="Wu G."/>
            <person name="Yamamoto D."/>
            <person name="Yang H.P."/>
            <person name="Yang S.P."/>
            <person name="Yorke J.A."/>
            <person name="Yoshida K."/>
            <person name="Zdobnov E."/>
            <person name="Zhang P."/>
            <person name="Zhang Y."/>
            <person name="Zimin A.V."/>
            <person name="Baldwin J."/>
            <person name="Abdouelleil A."/>
            <person name="Abdulkadir J."/>
            <person name="Abebe A."/>
            <person name="Abera B."/>
            <person name="Abreu J."/>
            <person name="Acer S.C."/>
            <person name="Aftuck L."/>
            <person name="Alexander A."/>
            <person name="An P."/>
            <person name="Anderson E."/>
            <person name="Anderson S."/>
            <person name="Arachi H."/>
            <person name="Azer M."/>
            <person name="Bachantsang P."/>
            <person name="Barry A."/>
            <person name="Bayul T."/>
            <person name="Berlin A."/>
            <person name="Bessette D."/>
            <person name="Bloom T."/>
            <person name="Blye J."/>
            <person name="Boguslavskiy L."/>
            <person name="Bonnet C."/>
            <person name="Boukhgalter B."/>
            <person name="Bourzgui I."/>
            <person name="Brown A."/>
            <person name="Cahill P."/>
            <person name="Channer S."/>
            <person name="Cheshatsang Y."/>
            <person name="Chuda L."/>
            <person name="Citroen M."/>
            <person name="Collymore A."/>
            <person name="Cooke P."/>
            <person name="Costello M."/>
            <person name="D'Aco K."/>
            <person name="Daza R."/>
            <person name="De Haan G."/>
            <person name="DeGray S."/>
            <person name="DeMaso C."/>
            <person name="Dhargay N."/>
            <person name="Dooley K."/>
            <person name="Dooley E."/>
            <person name="Doricent M."/>
            <person name="Dorje P."/>
            <person name="Dorjee K."/>
            <person name="Dupes A."/>
            <person name="Elong R."/>
            <person name="Falk J."/>
            <person name="Farina A."/>
            <person name="Faro S."/>
            <person name="Ferguson D."/>
            <person name="Fisher S."/>
            <person name="Foley C.D."/>
            <person name="Franke A."/>
            <person name="Friedrich D."/>
            <person name="Gadbois L."/>
            <person name="Gearin G."/>
            <person name="Gearin C.R."/>
            <person name="Giannoukos G."/>
            <person name="Goode T."/>
            <person name="Graham J."/>
            <person name="Grandbois E."/>
            <person name="Grewal S."/>
            <person name="Gyaltsen K."/>
            <person name="Hafez N."/>
            <person name="Hagos B."/>
            <person name="Hall J."/>
            <person name="Henson C."/>
            <person name="Hollinger A."/>
            <person name="Honan T."/>
            <person name="Huard M.D."/>
            <person name="Hughes L."/>
            <person name="Hurhula B."/>
            <person name="Husby M.E."/>
            <person name="Kamat A."/>
            <person name="Kanga B."/>
            <person name="Kashin S."/>
            <person name="Khazanovich D."/>
            <person name="Kisner P."/>
            <person name="Lance K."/>
            <person name="Lara M."/>
            <person name="Lee W."/>
            <person name="Lennon N."/>
            <person name="Letendre F."/>
            <person name="LeVine R."/>
            <person name="Lipovsky A."/>
            <person name="Liu X."/>
            <person name="Liu J."/>
            <person name="Liu S."/>
            <person name="Lokyitsang T."/>
            <person name="Lokyitsang Y."/>
            <person name="Lubonja R."/>
            <person name="Lui A."/>
            <person name="MacDonald P."/>
            <person name="Magnisalis V."/>
            <person name="Maru K."/>
            <person name="Matthews C."/>
            <person name="McCusker W."/>
            <person name="McDonough S."/>
            <person name="Mehta T."/>
            <person name="Meldrim J."/>
            <person name="Meneus L."/>
            <person name="Mihai O."/>
            <person name="Mihalev A."/>
            <person name="Mihova T."/>
            <person name="Mittelman R."/>
            <person name="Mlenga V."/>
            <person name="Montmayeur A."/>
            <person name="Mulrain L."/>
            <person name="Navidi A."/>
            <person name="Naylor J."/>
            <person name="Negash T."/>
            <person name="Nguyen T."/>
            <person name="Nguyen N."/>
            <person name="Nicol R."/>
            <person name="Norbu C."/>
            <person name="Norbu N."/>
            <person name="Novod N."/>
            <person name="O'Neill B."/>
            <person name="Osman S."/>
            <person name="Markiewicz E."/>
            <person name="Oyono O.L."/>
            <person name="Patti C."/>
            <person name="Phunkhang P."/>
            <person name="Pierre F."/>
            <person name="Priest M."/>
            <person name="Raghuraman S."/>
            <person name="Rege F."/>
            <person name="Reyes R."/>
            <person name="Rise C."/>
            <person name="Rogov P."/>
            <person name="Ross K."/>
            <person name="Ryan E."/>
            <person name="Settipalli S."/>
            <person name="Shea T."/>
            <person name="Sherpa N."/>
            <person name="Shi L."/>
            <person name="Shih D."/>
            <person name="Sparrow T."/>
            <person name="Spaulding J."/>
            <person name="Stalker J."/>
            <person name="Stange-Thomann N."/>
            <person name="Stavropoulos S."/>
            <person name="Stone C."/>
            <person name="Strader C."/>
            <person name="Tesfaye S."/>
            <person name="Thomson T."/>
            <person name="Thoulutsang Y."/>
            <person name="Thoulutsang D."/>
            <person name="Topham K."/>
            <person name="Topping I."/>
            <person name="Tsamla T."/>
            <person name="Vassiliev H."/>
            <person name="Vo A."/>
            <person name="Wangchuk T."/>
            <person name="Wangdi T."/>
            <person name="Weiand M."/>
            <person name="Wilkinson J."/>
            <person name="Wilson A."/>
            <person name="Yadav S."/>
            <person name="Young G."/>
            <person name="Yu Q."/>
            <person name="Zembek L."/>
            <person name="Zhong D."/>
            <person name="Zimmer A."/>
            <person name="Zwirko Z."/>
            <person name="Jaffe D.B."/>
            <person name="Alvarez P."/>
            <person name="Brockman W."/>
            <person name="Butler J."/>
            <person name="Chin C."/>
            <person name="Gnerre S."/>
            <person name="Grabherr M."/>
            <person name="Kleber M."/>
            <person name="Mauceli E."/>
            <person name="MacCallum I."/>
        </authorList>
    </citation>
    <scope>NUCLEOTIDE SEQUENCE [LARGE SCALE GENOMIC DNA]</scope>
    <source>
        <strain evidence="3">Tucson 15010-1051.87</strain>
    </source>
</reference>
<dbReference type="InParanoid" id="B4LK88"/>
<accession>B4LK88</accession>
<keyword evidence="1" id="KW-0812">Transmembrane</keyword>
<evidence type="ECO:0000256" key="1">
    <source>
        <dbReference type="SAM" id="Phobius"/>
    </source>
</evidence>
<protein>
    <submittedName>
        <fullName evidence="2">Uncharacterized protein</fullName>
    </submittedName>
</protein>
<evidence type="ECO:0000313" key="3">
    <source>
        <dbReference type="Proteomes" id="UP000008792"/>
    </source>
</evidence>
<keyword evidence="1" id="KW-0472">Membrane</keyword>
<feature type="transmembrane region" description="Helical" evidence="1">
    <location>
        <begin position="6"/>
        <end position="24"/>
    </location>
</feature>
<dbReference type="KEGG" id="dvi:6625085"/>
<dbReference type="OrthoDB" id="7872440at2759"/>